<dbReference type="GeneID" id="127750499"/>
<evidence type="ECO:0000313" key="2">
    <source>
        <dbReference type="Proteomes" id="UP000504606"/>
    </source>
</evidence>
<feature type="region of interest" description="Disordered" evidence="1">
    <location>
        <begin position="36"/>
        <end position="78"/>
    </location>
</feature>
<keyword evidence="2" id="KW-1185">Reference proteome</keyword>
<dbReference type="Proteomes" id="UP000504606">
    <property type="component" value="Unplaced"/>
</dbReference>
<protein>
    <submittedName>
        <fullName evidence="3">Uncharacterized protein LOC127750499</fullName>
    </submittedName>
</protein>
<organism evidence="2 3">
    <name type="scientific">Frankliniella occidentalis</name>
    <name type="common">Western flower thrips</name>
    <name type="synonym">Euthrips occidentalis</name>
    <dbReference type="NCBI Taxonomy" id="133901"/>
    <lineage>
        <taxon>Eukaryota</taxon>
        <taxon>Metazoa</taxon>
        <taxon>Ecdysozoa</taxon>
        <taxon>Arthropoda</taxon>
        <taxon>Hexapoda</taxon>
        <taxon>Insecta</taxon>
        <taxon>Pterygota</taxon>
        <taxon>Neoptera</taxon>
        <taxon>Paraneoptera</taxon>
        <taxon>Thysanoptera</taxon>
        <taxon>Terebrantia</taxon>
        <taxon>Thripoidea</taxon>
        <taxon>Thripidae</taxon>
        <taxon>Frankliniella</taxon>
    </lineage>
</organism>
<sequence>MIDDDGIFQLLAQEAKEAKVHLEVMLLTDSADWTDVSLRSPHSPNVSTPQGSEPNRDRTDSLEESLTSSSESQTSTPVARRRLAFPITDVCEFLDEALERLNSNDPPKNMFAIKKRAVREACHAVGRHMLKKLKDYRKVTARALAQQIIDYDGGEAHTLNFFKLLSGVLYLTLAINLLPSVFMVM</sequence>
<name>A0A9C6X364_FRAOC</name>
<dbReference type="RefSeq" id="XP_052128275.1">
    <property type="nucleotide sequence ID" value="XM_052272315.1"/>
</dbReference>
<gene>
    <name evidence="3" type="primary">LOC127750499</name>
</gene>
<evidence type="ECO:0000256" key="1">
    <source>
        <dbReference type="SAM" id="MobiDB-lite"/>
    </source>
</evidence>
<dbReference type="KEGG" id="foc:127750499"/>
<proteinExistence type="predicted"/>
<dbReference type="AlphaFoldDB" id="A0A9C6X364"/>
<reference evidence="3" key="1">
    <citation type="submission" date="2025-08" db="UniProtKB">
        <authorList>
            <consortium name="RefSeq"/>
        </authorList>
    </citation>
    <scope>IDENTIFICATION</scope>
    <source>
        <tissue evidence="3">Whole organism</tissue>
    </source>
</reference>
<accession>A0A9C6X364</accession>
<feature type="compositionally biased region" description="Polar residues" evidence="1">
    <location>
        <begin position="40"/>
        <end position="53"/>
    </location>
</feature>
<evidence type="ECO:0000313" key="3">
    <source>
        <dbReference type="RefSeq" id="XP_052128275.1"/>
    </source>
</evidence>
<feature type="compositionally biased region" description="Low complexity" evidence="1">
    <location>
        <begin position="64"/>
        <end position="76"/>
    </location>
</feature>